<dbReference type="InterPro" id="IPR036116">
    <property type="entry name" value="FN3_sf"/>
</dbReference>
<evidence type="ECO:0000259" key="2">
    <source>
        <dbReference type="PROSITE" id="PS50853"/>
    </source>
</evidence>
<dbReference type="AlphaFoldDB" id="A0A1W0WKR2"/>
<feature type="signal peptide" evidence="1">
    <location>
        <begin position="1"/>
        <end position="26"/>
    </location>
</feature>
<dbReference type="Pfam" id="PF00041">
    <property type="entry name" value="fn3"/>
    <property type="match status" value="1"/>
</dbReference>
<dbReference type="Gene3D" id="2.60.40.10">
    <property type="entry name" value="Immunoglobulins"/>
    <property type="match status" value="1"/>
</dbReference>
<sequence length="131" mass="14326">MSAAIVQWASLTTVLLLAIQYGTVRGCDVVKDLKVTDITANKASLTWTADAPCIFLDVALMYEVDLRQTKGKIWTNSSAIVKPEFTLTGLLPNEAYTVSVMPHCDSHPGPTDSCYRSEQRTPVVSFTTKAK</sequence>
<dbReference type="InterPro" id="IPR003961">
    <property type="entry name" value="FN3_dom"/>
</dbReference>
<dbReference type="SMART" id="SM00060">
    <property type="entry name" value="FN3"/>
    <property type="match status" value="1"/>
</dbReference>
<reference evidence="4" key="1">
    <citation type="submission" date="2017-01" db="EMBL/GenBank/DDBJ databases">
        <title>Comparative genomics of anhydrobiosis in the tardigrade Hypsibius dujardini.</title>
        <authorList>
            <person name="Yoshida Y."/>
            <person name="Koutsovoulos G."/>
            <person name="Laetsch D."/>
            <person name="Stevens L."/>
            <person name="Kumar S."/>
            <person name="Horikawa D."/>
            <person name="Ishino K."/>
            <person name="Komine S."/>
            <person name="Tomita M."/>
            <person name="Blaxter M."/>
            <person name="Arakawa K."/>
        </authorList>
    </citation>
    <scope>NUCLEOTIDE SEQUENCE [LARGE SCALE GENOMIC DNA]</scope>
    <source>
        <strain evidence="4">Z151</strain>
    </source>
</reference>
<feature type="domain" description="Fibronectin type-III" evidence="2">
    <location>
        <begin position="29"/>
        <end position="131"/>
    </location>
</feature>
<evidence type="ECO:0000313" key="4">
    <source>
        <dbReference type="Proteomes" id="UP000192578"/>
    </source>
</evidence>
<keyword evidence="4" id="KW-1185">Reference proteome</keyword>
<dbReference type="SUPFAM" id="SSF49265">
    <property type="entry name" value="Fibronectin type III"/>
    <property type="match status" value="1"/>
</dbReference>
<comment type="caution">
    <text evidence="3">The sequence shown here is derived from an EMBL/GenBank/DDBJ whole genome shotgun (WGS) entry which is preliminary data.</text>
</comment>
<evidence type="ECO:0000256" key="1">
    <source>
        <dbReference type="SAM" id="SignalP"/>
    </source>
</evidence>
<evidence type="ECO:0000313" key="3">
    <source>
        <dbReference type="EMBL" id="OQV15800.1"/>
    </source>
</evidence>
<gene>
    <name evidence="3" type="ORF">BV898_10052</name>
</gene>
<feature type="chain" id="PRO_5012935588" description="Fibronectin type-III domain-containing protein" evidence="1">
    <location>
        <begin position="27"/>
        <end position="131"/>
    </location>
</feature>
<dbReference type="Proteomes" id="UP000192578">
    <property type="component" value="Unassembled WGS sequence"/>
</dbReference>
<dbReference type="EMBL" id="MTYJ01000082">
    <property type="protein sequence ID" value="OQV15800.1"/>
    <property type="molecule type" value="Genomic_DNA"/>
</dbReference>
<dbReference type="CDD" id="cd00063">
    <property type="entry name" value="FN3"/>
    <property type="match status" value="1"/>
</dbReference>
<accession>A0A1W0WKR2</accession>
<protein>
    <recommendedName>
        <fullName evidence="2">Fibronectin type-III domain-containing protein</fullName>
    </recommendedName>
</protein>
<name>A0A1W0WKR2_HYPEX</name>
<keyword evidence="1" id="KW-0732">Signal</keyword>
<proteinExistence type="predicted"/>
<dbReference type="InterPro" id="IPR013783">
    <property type="entry name" value="Ig-like_fold"/>
</dbReference>
<dbReference type="PROSITE" id="PS50853">
    <property type="entry name" value="FN3"/>
    <property type="match status" value="1"/>
</dbReference>
<organism evidence="3 4">
    <name type="scientific">Hypsibius exemplaris</name>
    <name type="common">Freshwater tardigrade</name>
    <dbReference type="NCBI Taxonomy" id="2072580"/>
    <lineage>
        <taxon>Eukaryota</taxon>
        <taxon>Metazoa</taxon>
        <taxon>Ecdysozoa</taxon>
        <taxon>Tardigrada</taxon>
        <taxon>Eutardigrada</taxon>
        <taxon>Parachela</taxon>
        <taxon>Hypsibioidea</taxon>
        <taxon>Hypsibiidae</taxon>
        <taxon>Hypsibius</taxon>
    </lineage>
</organism>